<gene>
    <name evidence="1" type="ORF">NDI89_11580</name>
</gene>
<evidence type="ECO:0000313" key="1">
    <source>
        <dbReference type="EMBL" id="MDF9746224.1"/>
    </source>
</evidence>
<reference evidence="1" key="1">
    <citation type="submission" date="2022-06" db="EMBL/GenBank/DDBJ databases">
        <title>Natrinema sp. a new haloarchaeum isolate from saline soil.</title>
        <authorList>
            <person name="Strakova D."/>
            <person name="Galisteo C."/>
            <person name="Sanchez-Porro C."/>
            <person name="Ventosa A."/>
        </authorList>
    </citation>
    <scope>NUCLEOTIDE SEQUENCE</scope>
    <source>
        <strain evidence="1">S1CR25-10</strain>
    </source>
</reference>
<protein>
    <submittedName>
        <fullName evidence="1">Uncharacterized protein</fullName>
    </submittedName>
</protein>
<keyword evidence="2" id="KW-1185">Reference proteome</keyword>
<dbReference type="Proteomes" id="UP001154061">
    <property type="component" value="Unassembled WGS sequence"/>
</dbReference>
<dbReference type="AlphaFoldDB" id="A0A9Q4L2L7"/>
<dbReference type="Pfam" id="PF21811">
    <property type="entry name" value="RdfA"/>
    <property type="match status" value="1"/>
</dbReference>
<dbReference type="InterPro" id="IPR048925">
    <property type="entry name" value="RdfA"/>
</dbReference>
<evidence type="ECO:0000313" key="2">
    <source>
        <dbReference type="Proteomes" id="UP001154061"/>
    </source>
</evidence>
<name>A0A9Q4L2L7_9EURY</name>
<dbReference type="RefSeq" id="WP_277521755.1">
    <property type="nucleotide sequence ID" value="NZ_JAMQOT010000003.1"/>
</dbReference>
<dbReference type="EMBL" id="JAMQOT010000003">
    <property type="protein sequence ID" value="MDF9746224.1"/>
    <property type="molecule type" value="Genomic_DNA"/>
</dbReference>
<sequence length="211" mass="23777">MTESMDHRCSCKVGRKRRKYDLDGLNGELRERRFDHGASLRDLAEYVNRRMLETAIERAGLDFTDVAYGAVSPDDALAVVYETLTGDGVPADREVRVRTRLEQRGVDIEVIESDWVTHPTIRAHLNECLEIETSRSSRITPDDSRDTIEWARTRCARVVDQTVSRLISSGHVTVSDPDISVLIRITCSDCGQTYRLSELLTEGSCSCHSDT</sequence>
<proteinExistence type="predicted"/>
<organism evidence="1 2">
    <name type="scientific">Natrinema salsiterrestre</name>
    <dbReference type="NCBI Taxonomy" id="2950540"/>
    <lineage>
        <taxon>Archaea</taxon>
        <taxon>Methanobacteriati</taxon>
        <taxon>Methanobacteriota</taxon>
        <taxon>Stenosarchaea group</taxon>
        <taxon>Halobacteria</taxon>
        <taxon>Halobacteriales</taxon>
        <taxon>Natrialbaceae</taxon>
        <taxon>Natrinema</taxon>
    </lineage>
</organism>
<comment type="caution">
    <text evidence="1">The sequence shown here is derived from an EMBL/GenBank/DDBJ whole genome shotgun (WGS) entry which is preliminary data.</text>
</comment>
<accession>A0A9Q4L2L7</accession>